<dbReference type="SUPFAM" id="SSF50985">
    <property type="entry name" value="RCC1/BLIP-II"/>
    <property type="match status" value="2"/>
</dbReference>
<evidence type="ECO:0000313" key="7">
    <source>
        <dbReference type="Proteomes" id="UP000192257"/>
    </source>
</evidence>
<dbReference type="PROSITE" id="PS50012">
    <property type="entry name" value="RCC1_3"/>
    <property type="match status" value="6"/>
</dbReference>
<protein>
    <submittedName>
        <fullName evidence="6">Putative regulator of chromosome condensation (RCC1)</fullName>
    </submittedName>
</protein>
<dbReference type="OrthoDB" id="10253607at2759"/>
<sequence>MPVVATAGSNRYGQLGRGGDFSFFEVLDIEGDIVQICCGADYTLAVTNEGNVYGWGRNNSGQLALSEIIVERPTLIKTQIKEPIVKVSCGKSHSLFLTSSGEIYSCGEGSCGQRGDGTYHGECFELKRVLLDESVRDIFCGARTSYAITNDGDLFGWGETTTGMLGIASWSSPALANPTRLSFGSTRTRIARVVASVNFAILVTTTGEILGSGSNANGQLGISDHCTHIWRPIRDVGRVSYVACGSRHTLCHQLEKNRCIELSMQLTSFNVPNLEGLAAGEDNNLVWTDAGSKLLVCGYNRHRQLGVGDIAFVEKLTEVSLPRKAKVVNVSCGRKHICLLLSEEIVRDENYMVFMEDSFATAGSLAREPYVTLGNKQSSFVWVCIASSMIALLSGVLVAKYRHRRI</sequence>
<feature type="repeat" description="RCC1" evidence="3">
    <location>
        <begin position="50"/>
        <end position="100"/>
    </location>
</feature>
<feature type="transmembrane region" description="Helical" evidence="4">
    <location>
        <begin position="380"/>
        <end position="399"/>
    </location>
</feature>
<dbReference type="GO" id="GO:0005085">
    <property type="term" value="F:guanyl-nucleotide exchange factor activity"/>
    <property type="evidence" value="ECO:0007669"/>
    <property type="project" value="TreeGrafter"/>
</dbReference>
<name>A0A1X0P565_9TRYP</name>
<dbReference type="Proteomes" id="UP000192257">
    <property type="component" value="Unassembled WGS sequence"/>
</dbReference>
<dbReference type="GO" id="GO:0005737">
    <property type="term" value="C:cytoplasm"/>
    <property type="evidence" value="ECO:0007669"/>
    <property type="project" value="TreeGrafter"/>
</dbReference>
<dbReference type="Pfam" id="PF25390">
    <property type="entry name" value="WD40_RLD"/>
    <property type="match status" value="1"/>
</dbReference>
<evidence type="ECO:0000313" key="6">
    <source>
        <dbReference type="EMBL" id="ORC91981.1"/>
    </source>
</evidence>
<dbReference type="InterPro" id="IPR009091">
    <property type="entry name" value="RCC1/BLIP-II"/>
</dbReference>
<dbReference type="VEuPathDB" id="TriTrypDB:TM35_000041950"/>
<comment type="caution">
    <text evidence="6">The sequence shown here is derived from an EMBL/GenBank/DDBJ whole genome shotgun (WGS) entry which is preliminary data.</text>
</comment>
<dbReference type="Gene3D" id="2.130.10.30">
    <property type="entry name" value="Regulator of chromosome condensation 1/beta-lactamase-inhibitor protein II"/>
    <property type="match status" value="2"/>
</dbReference>
<feature type="repeat" description="RCC1" evidence="3">
    <location>
        <begin position="207"/>
        <end position="255"/>
    </location>
</feature>
<feature type="repeat" description="RCC1" evidence="3">
    <location>
        <begin position="152"/>
        <end position="206"/>
    </location>
</feature>
<dbReference type="RefSeq" id="XP_028886047.1">
    <property type="nucleotide sequence ID" value="XM_029022389.1"/>
</dbReference>
<keyword evidence="2" id="KW-0677">Repeat</keyword>
<gene>
    <name evidence="6" type="ORF">TM35_000041950</name>
</gene>
<evidence type="ECO:0000256" key="1">
    <source>
        <dbReference type="ARBA" id="ARBA00022658"/>
    </source>
</evidence>
<dbReference type="Pfam" id="PF00415">
    <property type="entry name" value="RCC1"/>
    <property type="match status" value="1"/>
</dbReference>
<keyword evidence="1" id="KW-0344">Guanine-nucleotide releasing factor</keyword>
<dbReference type="STRING" id="67003.A0A1X0P565"/>
<feature type="domain" description="RCC1-like" evidence="5">
    <location>
        <begin position="4"/>
        <end position="252"/>
    </location>
</feature>
<feature type="repeat" description="RCC1" evidence="3">
    <location>
        <begin position="101"/>
        <end position="151"/>
    </location>
</feature>
<dbReference type="PRINTS" id="PR00633">
    <property type="entry name" value="RCCNDNSATION"/>
</dbReference>
<dbReference type="PROSITE" id="PS00626">
    <property type="entry name" value="RCC1_2"/>
    <property type="match status" value="1"/>
</dbReference>
<keyword evidence="4" id="KW-0812">Transmembrane</keyword>
<evidence type="ECO:0000256" key="3">
    <source>
        <dbReference type="PROSITE-ProRule" id="PRU00235"/>
    </source>
</evidence>
<dbReference type="InterPro" id="IPR000408">
    <property type="entry name" value="Reg_chr_condens"/>
</dbReference>
<feature type="repeat" description="RCC1" evidence="3">
    <location>
        <begin position="2"/>
        <end position="49"/>
    </location>
</feature>
<keyword evidence="4" id="KW-1133">Transmembrane helix</keyword>
<evidence type="ECO:0000256" key="4">
    <source>
        <dbReference type="SAM" id="Phobius"/>
    </source>
</evidence>
<proteinExistence type="predicted"/>
<dbReference type="PANTHER" id="PTHR45982">
    <property type="entry name" value="REGULATOR OF CHROMOSOME CONDENSATION"/>
    <property type="match status" value="1"/>
</dbReference>
<dbReference type="PANTHER" id="PTHR45982:SF1">
    <property type="entry name" value="REGULATOR OF CHROMOSOME CONDENSATION"/>
    <property type="match status" value="1"/>
</dbReference>
<feature type="repeat" description="RCC1" evidence="3">
    <location>
        <begin position="292"/>
        <end position="343"/>
    </location>
</feature>
<dbReference type="AlphaFoldDB" id="A0A1X0P565"/>
<accession>A0A1X0P565</accession>
<dbReference type="InterPro" id="IPR058923">
    <property type="entry name" value="RCC1-like_dom"/>
</dbReference>
<dbReference type="EMBL" id="NBCO01000004">
    <property type="protein sequence ID" value="ORC91981.1"/>
    <property type="molecule type" value="Genomic_DNA"/>
</dbReference>
<keyword evidence="7" id="KW-1185">Reference proteome</keyword>
<keyword evidence="4" id="KW-0472">Membrane</keyword>
<dbReference type="GeneID" id="39982169"/>
<organism evidence="6 7">
    <name type="scientific">Trypanosoma theileri</name>
    <dbReference type="NCBI Taxonomy" id="67003"/>
    <lineage>
        <taxon>Eukaryota</taxon>
        <taxon>Discoba</taxon>
        <taxon>Euglenozoa</taxon>
        <taxon>Kinetoplastea</taxon>
        <taxon>Metakinetoplastina</taxon>
        <taxon>Trypanosomatida</taxon>
        <taxon>Trypanosomatidae</taxon>
        <taxon>Trypanosoma</taxon>
    </lineage>
</organism>
<evidence type="ECO:0000259" key="5">
    <source>
        <dbReference type="Pfam" id="PF25390"/>
    </source>
</evidence>
<dbReference type="InterPro" id="IPR051553">
    <property type="entry name" value="Ran_GTPase-activating"/>
</dbReference>
<evidence type="ECO:0000256" key="2">
    <source>
        <dbReference type="ARBA" id="ARBA00022737"/>
    </source>
</evidence>
<reference evidence="6 7" key="1">
    <citation type="submission" date="2017-03" db="EMBL/GenBank/DDBJ databases">
        <title>An alternative strategy for trypanosome survival in the mammalian bloodstream revealed through genome and transcriptome analysis of the ubiquitous bovine parasite Trypanosoma (Megatrypanum) theileri.</title>
        <authorList>
            <person name="Kelly S."/>
            <person name="Ivens A."/>
            <person name="Mott A."/>
            <person name="O'Neill E."/>
            <person name="Emms D."/>
            <person name="Macleod O."/>
            <person name="Voorheis P."/>
            <person name="Matthews J."/>
            <person name="Matthews K."/>
            <person name="Carrington M."/>
        </authorList>
    </citation>
    <scope>NUCLEOTIDE SEQUENCE [LARGE SCALE GENOMIC DNA]</scope>
    <source>
        <strain evidence="6">Edinburgh</strain>
    </source>
</reference>